<dbReference type="KEGG" id="lst:LSS_21085"/>
<name>A0A097ESC5_9LEPT</name>
<gene>
    <name evidence="1" type="ORF">LSS_21085</name>
</gene>
<reference evidence="1 2" key="2">
    <citation type="journal article" date="2014" name="Emerg. Microbes Infect.">
        <title>Potential impact on kidney infection: a whole-genome analysis of Leptospira santarosai serovar Shermani.</title>
        <authorList>
            <person name="Chou L.F."/>
            <person name="Chen T.W."/>
            <person name="Ko Y.C."/>
            <person name="Pan M.J."/>
            <person name="Tian Y.C."/>
            <person name="Chiu C.H."/>
            <person name="Tang P."/>
            <person name="Hung C.C."/>
            <person name="Yang C.W."/>
        </authorList>
    </citation>
    <scope>NUCLEOTIDE SEQUENCE</scope>
    <source>
        <strain evidence="1 2">LT 821</strain>
    </source>
</reference>
<sequence length="53" mass="5882">MDSGKSIILYSEVMISVNVLKARSIFLPEIIPALRTISDPFMSPSVTRSENVQ</sequence>
<dbReference type="EMBL" id="CP006694">
    <property type="protein sequence ID" value="AIT10834.1"/>
    <property type="molecule type" value="Genomic_DNA"/>
</dbReference>
<organism evidence="1 2">
    <name type="scientific">Leptospira santarosai serovar Shermani str. LT 821</name>
    <dbReference type="NCBI Taxonomy" id="758847"/>
    <lineage>
        <taxon>Bacteria</taxon>
        <taxon>Pseudomonadati</taxon>
        <taxon>Spirochaetota</taxon>
        <taxon>Spirochaetia</taxon>
        <taxon>Leptospirales</taxon>
        <taxon>Leptospiraceae</taxon>
        <taxon>Leptospira</taxon>
    </lineage>
</organism>
<protein>
    <submittedName>
        <fullName evidence="1">Uncharacterized protein</fullName>
    </submittedName>
</protein>
<proteinExistence type="predicted"/>
<accession>A0A097ESC5</accession>
<dbReference type="Proteomes" id="UP000035800">
    <property type="component" value="Chromosome I"/>
</dbReference>
<evidence type="ECO:0000313" key="2">
    <source>
        <dbReference type="Proteomes" id="UP000035800"/>
    </source>
</evidence>
<evidence type="ECO:0000313" key="1">
    <source>
        <dbReference type="EMBL" id="AIT10834.1"/>
    </source>
</evidence>
<dbReference type="AlphaFoldDB" id="A0A097ESC5"/>
<reference evidence="1 2" key="1">
    <citation type="journal article" date="2012" name="Gene">
        <title>Sequence of Leptospira santarosai serovar Shermani genome and prediction of virulence-associated genes.</title>
        <authorList>
            <person name="Chou L.F."/>
            <person name="Chen Y.T."/>
            <person name="Lu C.W."/>
            <person name="Ko Y.C."/>
            <person name="Tang C.Y."/>
            <person name="Pan M.J."/>
            <person name="Tian Y.C."/>
            <person name="Chiu C.H."/>
            <person name="Hung C.C."/>
            <person name="Yang C.W."/>
        </authorList>
    </citation>
    <scope>NUCLEOTIDE SEQUENCE [LARGE SCALE GENOMIC DNA]</scope>
    <source>
        <strain evidence="1">LT 821</strain>
    </source>
</reference>